<feature type="compositionally biased region" description="Polar residues" evidence="4">
    <location>
        <begin position="162"/>
        <end position="175"/>
    </location>
</feature>
<dbReference type="GeneID" id="15009607"/>
<comment type="subcellular location">
    <subcellularLocation>
        <location evidence="1">Virion</location>
    </subcellularLocation>
</comment>
<dbReference type="EMBL" id="HQ634177">
    <property type="protein sequence ID" value="AGH26921.1"/>
    <property type="molecule type" value="Genomic_DNA"/>
</dbReference>
<evidence type="ECO:0000313" key="5">
    <source>
        <dbReference type="EMBL" id="AGH26921.1"/>
    </source>
</evidence>
<dbReference type="EMBL" id="KU686194">
    <property type="protein sequence ID" value="AOV57902.1"/>
    <property type="molecule type" value="Genomic_DNA"/>
</dbReference>
<dbReference type="Proteomes" id="UP000203521">
    <property type="component" value="Segment"/>
</dbReference>
<dbReference type="EMBL" id="KU686196">
    <property type="protein sequence ID" value="AOV58402.1"/>
    <property type="molecule type" value="Genomic_DNA"/>
</dbReference>
<dbReference type="KEGG" id="vg:15009607"/>
<sequence length="468" mass="50234">MFNAEKLQEKWAPVLGHEGSSPIGDRYKKAVTSVLLENQERFMREERGMLNEVAVNSLGAGTVSPAGSALGNANTAGLAGFDPVLISLVRRAMPNLMAYDVCGVQPMSGPTGLIFAMRSRYENQGGEEALFNEPDTGFSAAHDASAGAYTPRTGAGVGGDSEGNNPSLLNDSSPGTYEVGRGMSRENLEKMGEASRLFREMSFSIEKTSVTAKSRALKAEYTLELAQDLKAIHGLDAEQELANILSSEVLAEINREVVRTVYTVAKKGAQNNVANAGIFDLDVDSNGRWSVEKFKGLLFQIERDANAIAQETRRGKGNFLICSADVASALAMAGVLDYSSGLTGAGGPSIGDVDDTGNLSVGTINGRIKVYVDPYAANLSDKHYYVIGYKGTSPYDAGLFYCPYVPLQMVRSIDPDTFQPKIGFKTRYGMVSNPFVTTNGAYNGTPDGESLTANANMYYRRVQVTNLM</sequence>
<evidence type="ECO:0000313" key="7">
    <source>
        <dbReference type="EMBL" id="AOV57652.1"/>
    </source>
</evidence>
<evidence type="ECO:0000256" key="3">
    <source>
        <dbReference type="ARBA" id="ARBA00022844"/>
    </source>
</evidence>
<evidence type="ECO:0000313" key="11">
    <source>
        <dbReference type="Proteomes" id="UP000203521"/>
    </source>
</evidence>
<reference evidence="12 13" key="2">
    <citation type="journal article" date="2016" name="Virology">
        <title>The genomic content and context of auxiliary metabolic genes in marine cyanomyoviruses.</title>
        <authorList>
            <person name="Crummett L.T."/>
            <person name="Puxty R.J."/>
            <person name="Weihe C."/>
            <person name="Marston M.F."/>
            <person name="Martiny J.B."/>
        </authorList>
    </citation>
    <scope>NUCLEOTIDE SEQUENCE [LARGE SCALE GENOMIC DNA]</scope>
    <source>
        <strain evidence="6">0309SB33</strain>
        <strain evidence="7">0310NB17</strain>
        <strain evidence="8">0809CC03</strain>
        <strain evidence="9">0810SB17</strain>
        <strain evidence="10">0910CC29</strain>
    </source>
</reference>
<dbReference type="GO" id="GO:0019028">
    <property type="term" value="C:viral capsid"/>
    <property type="evidence" value="ECO:0007669"/>
    <property type="project" value="UniProtKB-KW"/>
</dbReference>
<dbReference type="Proteomes" id="UP000241265">
    <property type="component" value="Genome"/>
</dbReference>
<keyword evidence="11" id="KW-1185">Reference proteome</keyword>
<gene>
    <name evidence="8" type="ORF">C030809_147</name>
    <name evidence="10" type="ORF">C290910_147</name>
    <name evidence="7" type="ORF">N170310_147</name>
    <name evidence="6" type="ORF">N330309_147</name>
    <name evidence="9" type="ORF">S170810_147</name>
    <name evidence="5" type="ORF">SXBG_00186</name>
</gene>
<proteinExistence type="predicted"/>
<accession>M4QHL1</accession>
<dbReference type="Proteomes" id="UP000241494">
    <property type="component" value="Segment"/>
</dbReference>
<dbReference type="Proteomes" id="UP000241610">
    <property type="component" value="Segment"/>
</dbReference>
<dbReference type="OrthoDB" id="2241at10239"/>
<dbReference type="InterPro" id="IPR010762">
    <property type="entry name" value="Gp23/Gp24_T4-like"/>
</dbReference>
<protein>
    <submittedName>
        <fullName evidence="5">Major capsid protein</fullName>
    </submittedName>
</protein>
<dbReference type="EMBL" id="KU686195">
    <property type="protein sequence ID" value="AOV58152.1"/>
    <property type="molecule type" value="Genomic_DNA"/>
</dbReference>
<name>M4QHL1_9CAUD</name>
<evidence type="ECO:0000313" key="8">
    <source>
        <dbReference type="EMBL" id="AOV57902.1"/>
    </source>
</evidence>
<feature type="region of interest" description="Disordered" evidence="4">
    <location>
        <begin position="149"/>
        <end position="176"/>
    </location>
</feature>
<dbReference type="Proteomes" id="UP000241591">
    <property type="component" value="Segment"/>
</dbReference>
<evidence type="ECO:0000313" key="10">
    <source>
        <dbReference type="EMBL" id="AOV58402.1"/>
    </source>
</evidence>
<dbReference type="EMBL" id="KU686193">
    <property type="protein sequence ID" value="AOV57652.1"/>
    <property type="molecule type" value="Genomic_DNA"/>
</dbReference>
<dbReference type="Proteomes" id="UP000240287">
    <property type="component" value="Genome"/>
</dbReference>
<evidence type="ECO:0000313" key="13">
    <source>
        <dbReference type="Proteomes" id="UP000241265"/>
    </source>
</evidence>
<dbReference type="Pfam" id="PF07068">
    <property type="entry name" value="Gp23"/>
    <property type="match status" value="1"/>
</dbReference>
<evidence type="ECO:0000256" key="2">
    <source>
        <dbReference type="ARBA" id="ARBA00022561"/>
    </source>
</evidence>
<evidence type="ECO:0000313" key="12">
    <source>
        <dbReference type="Proteomes" id="UP000240287"/>
    </source>
</evidence>
<keyword evidence="2" id="KW-0167">Capsid protein</keyword>
<evidence type="ECO:0000313" key="9">
    <source>
        <dbReference type="EMBL" id="AOV58152.1"/>
    </source>
</evidence>
<dbReference type="EMBL" id="KU686192">
    <property type="protein sequence ID" value="AOV57402.1"/>
    <property type="molecule type" value="Genomic_DNA"/>
</dbReference>
<evidence type="ECO:0000256" key="4">
    <source>
        <dbReference type="SAM" id="MobiDB-lite"/>
    </source>
</evidence>
<evidence type="ECO:0000256" key="1">
    <source>
        <dbReference type="ARBA" id="ARBA00004328"/>
    </source>
</evidence>
<dbReference type="RefSeq" id="YP_007673099.1">
    <property type="nucleotide sequence ID" value="NC_020837.1"/>
</dbReference>
<organism evidence="5 11">
    <name type="scientific">Synechococcus phage S-CAM1</name>
    <dbReference type="NCBI Taxonomy" id="754037"/>
    <lineage>
        <taxon>Viruses</taxon>
        <taxon>Duplodnaviria</taxon>
        <taxon>Heunggongvirae</taxon>
        <taxon>Uroviricota</taxon>
        <taxon>Caudoviricetes</taxon>
        <taxon>Pantevenvirales</taxon>
        <taxon>Kyanoviridae</taxon>
        <taxon>Anaposvirus</taxon>
        <taxon>Anaposvirus socalone</taxon>
    </lineage>
</organism>
<reference evidence="5 11" key="1">
    <citation type="submission" date="2010-11" db="EMBL/GenBank/DDBJ databases">
        <title>The Genome Sequence of Synechococcus phage S-CAM1 0208SB26.</title>
        <authorList>
            <consortium name="The Broad Institute Genome Sequencing Platform"/>
            <person name="Henn M.R."/>
            <person name="Martiny J."/>
            <person name="Weihe C."/>
            <person name="Levin J."/>
            <person name="Malboeuf C."/>
            <person name="Casali M."/>
            <person name="Russ C."/>
            <person name="Lennon N."/>
            <person name="Chapman S.B."/>
            <person name="Erlich R."/>
            <person name="Young S.K."/>
            <person name="Yandava C."/>
            <person name="Zeng Q."/>
            <person name="Alvarado L."/>
            <person name="Anderson S."/>
            <person name="Berlin A."/>
            <person name="Chen Z."/>
            <person name="Freedman E."/>
            <person name="Gellesch M."/>
            <person name="Goldberg J."/>
            <person name="Green L."/>
            <person name="Griggs A."/>
            <person name="Gujja S."/>
            <person name="Heilman E.R."/>
            <person name="Heiman D."/>
            <person name="Hollinger A."/>
            <person name="Howarth C."/>
            <person name="Larson L."/>
            <person name="Mehta T."/>
            <person name="Pearson M."/>
            <person name="Roberts A."/>
            <person name="Ryan E."/>
            <person name="Saif S."/>
            <person name="Shea T."/>
            <person name="Shenoy N."/>
            <person name="Sisk P."/>
            <person name="Stolte C."/>
            <person name="Sykes S."/>
            <person name="White J."/>
            <person name="Haas B."/>
            <person name="Nusbaum C."/>
            <person name="Birren B."/>
        </authorList>
    </citation>
    <scope>NUCLEOTIDE SEQUENCE [LARGE SCALE GENOMIC DNA]</scope>
    <source>
        <strain evidence="5 11">S-CAM1</strain>
    </source>
</reference>
<evidence type="ECO:0000313" key="6">
    <source>
        <dbReference type="EMBL" id="AOV57402.1"/>
    </source>
</evidence>
<keyword evidence="3" id="KW-0946">Virion</keyword>